<organism evidence="3 4">
    <name type="scientific">Caballeronia grimmiae</name>
    <dbReference type="NCBI Taxonomy" id="1071679"/>
    <lineage>
        <taxon>Bacteria</taxon>
        <taxon>Pseudomonadati</taxon>
        <taxon>Pseudomonadota</taxon>
        <taxon>Betaproteobacteria</taxon>
        <taxon>Burkholderiales</taxon>
        <taxon>Burkholderiaceae</taxon>
        <taxon>Caballeronia</taxon>
    </lineage>
</organism>
<comment type="caution">
    <text evidence="3">The sequence shown here is derived from an EMBL/GenBank/DDBJ whole genome shotgun (WGS) entry which is preliminary data.</text>
</comment>
<dbReference type="Proteomes" id="UP000597138">
    <property type="component" value="Unassembled WGS sequence"/>
</dbReference>
<feature type="region of interest" description="Disordered" evidence="1">
    <location>
        <begin position="54"/>
        <end position="75"/>
    </location>
</feature>
<keyword evidence="5" id="KW-1185">Reference proteome</keyword>
<protein>
    <recommendedName>
        <fullName evidence="6">KTSC domain-containing protein</fullName>
    </recommendedName>
</protein>
<reference evidence="3 4" key="2">
    <citation type="submission" date="2014-03" db="EMBL/GenBank/DDBJ databases">
        <title>Draft Genome Sequences of Four Burkholderia Strains.</title>
        <authorList>
            <person name="Liu X.Y."/>
            <person name="Li C.X."/>
            <person name="Xu J.H."/>
        </authorList>
    </citation>
    <scope>NUCLEOTIDE SEQUENCE [LARGE SCALE GENOMIC DNA]</scope>
    <source>
        <strain evidence="3 4">R27</strain>
    </source>
</reference>
<evidence type="ECO:0000256" key="1">
    <source>
        <dbReference type="SAM" id="MobiDB-lite"/>
    </source>
</evidence>
<evidence type="ECO:0000313" key="3">
    <source>
        <dbReference type="EMBL" id="KDR26798.1"/>
    </source>
</evidence>
<reference evidence="2" key="1">
    <citation type="journal article" date="2014" name="Int. J. Syst. Evol. Microbiol.">
        <title>Complete genome of a new Firmicutes species belonging to the dominant human colonic microbiota ('Ruminococcus bicirculans') reveals two chromosomes and a selective capacity to utilize plant glucans.</title>
        <authorList>
            <consortium name="NISC Comparative Sequencing Program"/>
            <person name="Wegmann U."/>
            <person name="Louis P."/>
            <person name="Goesmann A."/>
            <person name="Henrissat B."/>
            <person name="Duncan S.H."/>
            <person name="Flint H.J."/>
        </authorList>
    </citation>
    <scope>NUCLEOTIDE SEQUENCE</scope>
    <source>
        <strain evidence="2">CGMCC 1.11013</strain>
    </source>
</reference>
<dbReference type="AlphaFoldDB" id="A0A069NEF6"/>
<dbReference type="Proteomes" id="UP000027439">
    <property type="component" value="Unassembled WGS sequence"/>
</dbReference>
<evidence type="ECO:0000313" key="4">
    <source>
        <dbReference type="Proteomes" id="UP000027439"/>
    </source>
</evidence>
<name>A0A069NEF6_9BURK</name>
<proteinExistence type="predicted"/>
<dbReference type="EMBL" id="JFHE01000049">
    <property type="protein sequence ID" value="KDR26798.1"/>
    <property type="molecule type" value="Genomic_DNA"/>
</dbReference>
<dbReference type="RefSeq" id="WP_035970054.1">
    <property type="nucleotide sequence ID" value="NZ_BMEG01000001.1"/>
</dbReference>
<gene>
    <name evidence="3" type="ORF">BG57_24200</name>
    <name evidence="2" type="ORF">GCM10010985_04520</name>
</gene>
<dbReference type="EMBL" id="BMEG01000001">
    <property type="protein sequence ID" value="GGD53871.1"/>
    <property type="molecule type" value="Genomic_DNA"/>
</dbReference>
<evidence type="ECO:0000313" key="5">
    <source>
        <dbReference type="Proteomes" id="UP000597138"/>
    </source>
</evidence>
<dbReference type="STRING" id="1071679.BG57_24200"/>
<evidence type="ECO:0008006" key="6">
    <source>
        <dbReference type="Google" id="ProtNLM"/>
    </source>
</evidence>
<accession>A0A069NEF6</accession>
<dbReference type="eggNOG" id="ENOG5033E1U">
    <property type="taxonomic scope" value="Bacteria"/>
</dbReference>
<reference evidence="5" key="3">
    <citation type="journal article" date="2019" name="Int. J. Syst. Evol. Microbiol.">
        <title>The Global Catalogue of Microorganisms (GCM) 10K type strain sequencing project: providing services to taxonomists for standard genome sequencing and annotation.</title>
        <authorList>
            <consortium name="The Broad Institute Genomics Platform"/>
            <consortium name="The Broad Institute Genome Sequencing Center for Infectious Disease"/>
            <person name="Wu L."/>
            <person name="Ma J."/>
        </authorList>
    </citation>
    <scope>NUCLEOTIDE SEQUENCE [LARGE SCALE GENOMIC DNA]</scope>
    <source>
        <strain evidence="5">CGMCC 1.11013</strain>
    </source>
</reference>
<sequence length="75" mass="8391">MTPYRNLAGNSGVSAFEIRDDSIEVRFANGVTYLYDYGTPGRAHVEQMKRHARAGRGLSSYISQERPPYAAKSDH</sequence>
<evidence type="ECO:0000313" key="2">
    <source>
        <dbReference type="EMBL" id="GGD53871.1"/>
    </source>
</evidence>
<dbReference type="OrthoDB" id="7775479at2"/>
<reference evidence="2" key="4">
    <citation type="submission" date="2024-05" db="EMBL/GenBank/DDBJ databases">
        <authorList>
            <person name="Sun Q."/>
            <person name="Zhou Y."/>
        </authorList>
    </citation>
    <scope>NUCLEOTIDE SEQUENCE</scope>
    <source>
        <strain evidence="2">CGMCC 1.11013</strain>
    </source>
</reference>